<evidence type="ECO:0000259" key="1">
    <source>
        <dbReference type="Pfam" id="PF00288"/>
    </source>
</evidence>
<evidence type="ECO:0000313" key="2">
    <source>
        <dbReference type="EMBL" id="MFC6754904.1"/>
    </source>
</evidence>
<dbReference type="InterPro" id="IPR006204">
    <property type="entry name" value="GHMP_kinase_N_dom"/>
</dbReference>
<dbReference type="Proteomes" id="UP001596442">
    <property type="component" value="Unassembled WGS sequence"/>
</dbReference>
<dbReference type="AlphaFoldDB" id="A0ABD5SD98"/>
<proteinExistence type="predicted"/>
<keyword evidence="2" id="KW-0808">Transferase</keyword>
<reference evidence="2 3" key="1">
    <citation type="journal article" date="2019" name="Int. J. Syst. Evol. Microbiol.">
        <title>The Global Catalogue of Microorganisms (GCM) 10K type strain sequencing project: providing services to taxonomists for standard genome sequencing and annotation.</title>
        <authorList>
            <consortium name="The Broad Institute Genomics Platform"/>
            <consortium name="The Broad Institute Genome Sequencing Center for Infectious Disease"/>
            <person name="Wu L."/>
            <person name="Ma J."/>
        </authorList>
    </citation>
    <scope>NUCLEOTIDE SEQUENCE [LARGE SCALE GENOMIC DNA]</scope>
    <source>
        <strain evidence="2 3">CGMCC 1.3239</strain>
    </source>
</reference>
<evidence type="ECO:0000313" key="3">
    <source>
        <dbReference type="Proteomes" id="UP001596442"/>
    </source>
</evidence>
<sequence length="135" mass="13845">MARVSAGGRLHFGFCNLSLSHERLYGALGVALAEPRVTVTATPADEVHVSIATDDTNADGLEGGTVSSWTPGDDTVDALRADVRSYATVAADRLGVPGVSVTIESSLPRHAGLGSGTQLAATTLAAVARAYDRQP</sequence>
<dbReference type="Gene3D" id="3.30.230.10">
    <property type="match status" value="1"/>
</dbReference>
<organism evidence="2 3">
    <name type="scientific">Halorubrum tibetense</name>
    <dbReference type="NCBI Taxonomy" id="175631"/>
    <lineage>
        <taxon>Archaea</taxon>
        <taxon>Methanobacteriati</taxon>
        <taxon>Methanobacteriota</taxon>
        <taxon>Stenosarchaea group</taxon>
        <taxon>Halobacteria</taxon>
        <taxon>Halobacteriales</taxon>
        <taxon>Haloferacaceae</taxon>
        <taxon>Halorubrum</taxon>
    </lineage>
</organism>
<feature type="non-terminal residue" evidence="2">
    <location>
        <position position="135"/>
    </location>
</feature>
<dbReference type="EMBL" id="JBHSWW010000422">
    <property type="protein sequence ID" value="MFC6754904.1"/>
    <property type="molecule type" value="Genomic_DNA"/>
</dbReference>
<name>A0ABD5SD98_9EURY</name>
<protein>
    <submittedName>
        <fullName evidence="2">GHMP kinase</fullName>
    </submittedName>
</protein>
<keyword evidence="3" id="KW-1185">Reference proteome</keyword>
<dbReference type="SUPFAM" id="SSF54211">
    <property type="entry name" value="Ribosomal protein S5 domain 2-like"/>
    <property type="match status" value="1"/>
</dbReference>
<dbReference type="GO" id="GO:0016301">
    <property type="term" value="F:kinase activity"/>
    <property type="evidence" value="ECO:0007669"/>
    <property type="project" value="UniProtKB-KW"/>
</dbReference>
<comment type="caution">
    <text evidence="2">The sequence shown here is derived from an EMBL/GenBank/DDBJ whole genome shotgun (WGS) entry which is preliminary data.</text>
</comment>
<dbReference type="Pfam" id="PF00288">
    <property type="entry name" value="GHMP_kinases_N"/>
    <property type="match status" value="1"/>
</dbReference>
<feature type="domain" description="GHMP kinase N-terminal" evidence="1">
    <location>
        <begin position="89"/>
        <end position="133"/>
    </location>
</feature>
<dbReference type="InterPro" id="IPR014721">
    <property type="entry name" value="Ribsml_uS5_D2-typ_fold_subgr"/>
</dbReference>
<gene>
    <name evidence="2" type="ORF">ACFQEU_15780</name>
</gene>
<accession>A0ABD5SD98</accession>
<dbReference type="InterPro" id="IPR020568">
    <property type="entry name" value="Ribosomal_Su5_D2-typ_SF"/>
</dbReference>
<keyword evidence="2" id="KW-0418">Kinase</keyword>